<comment type="caution">
    <text evidence="1">The sequence shown here is derived from an EMBL/GenBank/DDBJ whole genome shotgun (WGS) entry which is preliminary data.</text>
</comment>
<protein>
    <submittedName>
        <fullName evidence="1">DUF4403 family protein</fullName>
    </submittedName>
</protein>
<dbReference type="RefSeq" id="WP_377508876.1">
    <property type="nucleotide sequence ID" value="NZ_JBHULU010000021.1"/>
</dbReference>
<proteinExistence type="predicted"/>
<reference evidence="2" key="1">
    <citation type="journal article" date="2019" name="Int. J. Syst. Evol. Microbiol.">
        <title>The Global Catalogue of Microorganisms (GCM) 10K type strain sequencing project: providing services to taxonomists for standard genome sequencing and annotation.</title>
        <authorList>
            <consortium name="The Broad Institute Genomics Platform"/>
            <consortium name="The Broad Institute Genome Sequencing Center for Infectious Disease"/>
            <person name="Wu L."/>
            <person name="Ma J."/>
        </authorList>
    </citation>
    <scope>NUCLEOTIDE SEQUENCE [LARGE SCALE GENOMIC DNA]</scope>
    <source>
        <strain evidence="2">KCTC 42498</strain>
    </source>
</reference>
<keyword evidence="2" id="KW-1185">Reference proteome</keyword>
<name>A0ABW5IMX9_9BACT</name>
<evidence type="ECO:0000313" key="1">
    <source>
        <dbReference type="EMBL" id="MFD2515009.1"/>
    </source>
</evidence>
<organism evidence="1 2">
    <name type="scientific">Pontibacter locisalis</name>
    <dbReference type="NCBI Taxonomy" id="1719035"/>
    <lineage>
        <taxon>Bacteria</taxon>
        <taxon>Pseudomonadati</taxon>
        <taxon>Bacteroidota</taxon>
        <taxon>Cytophagia</taxon>
        <taxon>Cytophagales</taxon>
        <taxon>Hymenobacteraceae</taxon>
        <taxon>Pontibacter</taxon>
    </lineage>
</organism>
<dbReference type="Proteomes" id="UP001597544">
    <property type="component" value="Unassembled WGS sequence"/>
</dbReference>
<dbReference type="InterPro" id="IPR025515">
    <property type="entry name" value="DUF4403"/>
</dbReference>
<dbReference type="Pfam" id="PF14356">
    <property type="entry name" value="DUF4403"/>
    <property type="match status" value="1"/>
</dbReference>
<accession>A0ABW5IMX9</accession>
<sequence>MENAIRIQLPVAITYPALEDVLKKQMVGEYIPRPDEGTPYAQILDVGVAKSSAGANDIILAIKMRILRTVLKRDQVDLFVLATLDYDNEAEQLFVQKFNLESRTSSGFYNTALEVLANKVAYNQIIKKARFNLRETISKELEKANGLLDKGLELKGFKLVGKVEKVRVQEVKPIAGRVSLILEVQANLEADVFDLLSLMPTE</sequence>
<dbReference type="EMBL" id="JBHULU010000021">
    <property type="protein sequence ID" value="MFD2515009.1"/>
    <property type="molecule type" value="Genomic_DNA"/>
</dbReference>
<evidence type="ECO:0000313" key="2">
    <source>
        <dbReference type="Proteomes" id="UP001597544"/>
    </source>
</evidence>
<gene>
    <name evidence="1" type="ORF">ACFSRY_14130</name>
</gene>